<name>A0A9P8QSU2_9HYPO</name>
<comment type="caution">
    <text evidence="1">The sequence shown here is derived from an EMBL/GenBank/DDBJ whole genome shotgun (WGS) entry which is preliminary data.</text>
</comment>
<sequence length="110" mass="11526">MDNLPVGNNATASLITDAQRQTVTTHYVGAGANLVPGPDLSHLDGSGFGLNLLTNKAAHDVANFTAAVPHAAARPRVLEAMPSGYQLHGRTPGIKEACRVDDVWNNKDLG</sequence>
<evidence type="ECO:0000313" key="2">
    <source>
        <dbReference type="Proteomes" id="UP000827724"/>
    </source>
</evidence>
<accession>A0A9P8QSU2</accession>
<dbReference type="EMBL" id="JAIWOZ010000003">
    <property type="protein sequence ID" value="KAH6607982.1"/>
    <property type="molecule type" value="Genomic_DNA"/>
</dbReference>
<gene>
    <name evidence="1" type="ORF">Trco_004295</name>
</gene>
<dbReference type="AlphaFoldDB" id="A0A9P8QSU2"/>
<reference evidence="1" key="1">
    <citation type="submission" date="2021-08" db="EMBL/GenBank/DDBJ databases">
        <title>Chromosome-Level Trichoderma cornu-damae using Hi-C Data.</title>
        <authorList>
            <person name="Kim C.S."/>
        </authorList>
    </citation>
    <scope>NUCLEOTIDE SEQUENCE</scope>
    <source>
        <strain evidence="1">KA19-0412C</strain>
    </source>
</reference>
<keyword evidence="2" id="KW-1185">Reference proteome</keyword>
<proteinExistence type="predicted"/>
<organism evidence="1 2">
    <name type="scientific">Trichoderma cornu-damae</name>
    <dbReference type="NCBI Taxonomy" id="654480"/>
    <lineage>
        <taxon>Eukaryota</taxon>
        <taxon>Fungi</taxon>
        <taxon>Dikarya</taxon>
        <taxon>Ascomycota</taxon>
        <taxon>Pezizomycotina</taxon>
        <taxon>Sordariomycetes</taxon>
        <taxon>Hypocreomycetidae</taxon>
        <taxon>Hypocreales</taxon>
        <taxon>Hypocreaceae</taxon>
        <taxon>Trichoderma</taxon>
    </lineage>
</organism>
<dbReference type="OrthoDB" id="5795902at2759"/>
<dbReference type="Proteomes" id="UP000827724">
    <property type="component" value="Unassembled WGS sequence"/>
</dbReference>
<evidence type="ECO:0000313" key="1">
    <source>
        <dbReference type="EMBL" id="KAH6607982.1"/>
    </source>
</evidence>
<keyword evidence="1" id="KW-0378">Hydrolase</keyword>
<dbReference type="GO" id="GO:0016787">
    <property type="term" value="F:hydrolase activity"/>
    <property type="evidence" value="ECO:0007669"/>
    <property type="project" value="UniProtKB-KW"/>
</dbReference>
<protein>
    <submittedName>
        <fullName evidence="1">Glycoside hydrolase family 27</fullName>
    </submittedName>
</protein>